<organism evidence="1">
    <name type="scientific">Acidithiobacillus ferrivorans</name>
    <dbReference type="NCBI Taxonomy" id="160808"/>
    <lineage>
        <taxon>Bacteria</taxon>
        <taxon>Pseudomonadati</taxon>
        <taxon>Pseudomonadota</taxon>
        <taxon>Acidithiobacillia</taxon>
        <taxon>Acidithiobacillales</taxon>
        <taxon>Acidithiobacillaceae</taxon>
        <taxon>Acidithiobacillus</taxon>
    </lineage>
</organism>
<evidence type="ECO:0000313" key="1">
    <source>
        <dbReference type="EMBL" id="CDQ08940.1"/>
    </source>
</evidence>
<keyword evidence="3" id="KW-1185">Reference proteome</keyword>
<dbReference type="EMBL" id="LT841305">
    <property type="protein sequence ID" value="SMH66712.1"/>
    <property type="molecule type" value="Genomic_DNA"/>
</dbReference>
<evidence type="ECO:0000313" key="2">
    <source>
        <dbReference type="EMBL" id="SMH66712.1"/>
    </source>
</evidence>
<name>A0A060UKE0_9PROT</name>
<dbReference type="EMBL" id="CCCS020000006">
    <property type="protein sequence ID" value="CDQ08940.1"/>
    <property type="molecule type" value="Genomic_DNA"/>
</dbReference>
<reference evidence="1" key="1">
    <citation type="submission" date="2014-03" db="EMBL/GenBank/DDBJ databases">
        <authorList>
            <person name="Genoscope - CEA"/>
        </authorList>
    </citation>
    <scope>NUCLEOTIDE SEQUENCE [LARGE SCALE GENOMIC DNA]</scope>
    <source>
        <strain evidence="1">CF27</strain>
    </source>
</reference>
<sequence length="64" mass="7488">MVQVFACFYRRKMHNVTLNPPALHYKESSFPMEICSQHMIQQSRHMRAHQSTGSWRAVAVLPCL</sequence>
<reference evidence="2 3" key="3">
    <citation type="submission" date="2017-03" db="EMBL/GenBank/DDBJ databases">
        <authorList>
            <person name="Regsiter A."/>
            <person name="William W."/>
        </authorList>
    </citation>
    <scope>NUCLEOTIDE SEQUENCE [LARGE SCALE GENOMIC DNA]</scope>
    <source>
        <strain evidence="2">PRJEB5721</strain>
    </source>
</reference>
<gene>
    <name evidence="1" type="ORF">AFERRI_140005</name>
    <name evidence="2" type="ORF">AFERRI_40061</name>
</gene>
<proteinExistence type="predicted"/>
<dbReference type="Proteomes" id="UP000193925">
    <property type="component" value="Chromosome AFERRI"/>
</dbReference>
<evidence type="ECO:0000313" key="3">
    <source>
        <dbReference type="Proteomes" id="UP000193925"/>
    </source>
</evidence>
<accession>A0A060UKE0</accession>
<reference evidence="1" key="2">
    <citation type="submission" date="2014-07" db="EMBL/GenBank/DDBJ databases">
        <title>Initial genome analysis of the psychrotolerant acidophile Acidithiobacillus ferrivorans CF27: insights into iron and sulfur oxidation pathways and into biofilm formation.</title>
        <authorList>
            <person name="Talla E."/>
            <person name="Hedrich S."/>
            <person name="Mangenot S."/>
            <person name="Ji B."/>
            <person name="Johnson D.B."/>
            <person name="Barbe V."/>
            <person name="Bonnefoy V."/>
        </authorList>
    </citation>
    <scope>NUCLEOTIDE SEQUENCE [LARGE SCALE GENOMIC DNA]</scope>
    <source>
        <strain evidence="1">CF27</strain>
    </source>
</reference>
<protein>
    <submittedName>
        <fullName evidence="1">Uncharacterized protein</fullName>
    </submittedName>
</protein>
<dbReference type="AlphaFoldDB" id="A0A060UKE0"/>